<keyword evidence="15 16" id="KW-1119">Modulation of host cell apoptosis by virus</keyword>
<sequence length="151" mass="17673">MDYPSTLQGLCQTFDVTFQELSIACKRCRTELTFGDKAFFRLGKFSVVWKKDWPYALCQVCAREIAAHEFYFHQQEALQAEDVEEYIGCAVDEWLARCSECFRVLLPFEITDLAKQNCTVYIIRNRLHIRCILCRGGYRQSCMGRQLPCRT</sequence>
<dbReference type="Gene3D" id="3.30.240.40">
    <property type="entry name" value="E6 early regulatory protein"/>
    <property type="match status" value="2"/>
</dbReference>
<organism evidence="18 19">
    <name type="scientific">Trichechus manatus latirostris papillomavirus 2</name>
    <dbReference type="NCBI Taxonomy" id="1144379"/>
    <lineage>
        <taxon>Viruses</taxon>
        <taxon>Monodnaviria</taxon>
        <taxon>Shotokuvirae</taxon>
        <taxon>Cossaviricota</taxon>
        <taxon>Papovaviricetes</taxon>
        <taxon>Zurhausenvirales</taxon>
        <taxon>Papillomaviridae</taxon>
        <taxon>Firstpapillomavirinae</taxon>
        <taxon>Rhopapillomavirus</taxon>
        <taxon>Rhopapillomavirus 1</taxon>
    </lineage>
</organism>
<comment type="subcellular location">
    <subcellularLocation>
        <location evidence="16 17">Host cytoplasm</location>
    </subcellularLocation>
    <subcellularLocation>
        <location evidence="16 17">Host nucleus</location>
    </subcellularLocation>
</comment>
<evidence type="ECO:0000256" key="4">
    <source>
        <dbReference type="ARBA" id="ARBA00022581"/>
    </source>
</evidence>
<keyword evidence="6 16" id="KW-0479">Metal-binding</keyword>
<dbReference type="GO" id="GO:0030430">
    <property type="term" value="C:host cell cytoplasm"/>
    <property type="evidence" value="ECO:0007669"/>
    <property type="project" value="UniProtKB-SubCell"/>
</dbReference>
<evidence type="ECO:0000256" key="9">
    <source>
        <dbReference type="ARBA" id="ARBA00023015"/>
    </source>
</evidence>
<dbReference type="RefSeq" id="YP_005271216.1">
    <property type="nucleotide sequence ID" value="NC_016898.1"/>
</dbReference>
<evidence type="ECO:0000256" key="7">
    <source>
        <dbReference type="ARBA" id="ARBA00022771"/>
    </source>
</evidence>
<keyword evidence="9 16" id="KW-0805">Transcription regulation</keyword>
<dbReference type="GO" id="GO:0052150">
    <property type="term" value="P:symbiont-mediated perturbation of host apoptosis"/>
    <property type="evidence" value="ECO:0007669"/>
    <property type="project" value="UniProtKB-KW"/>
</dbReference>
<dbReference type="EMBL" id="JN709473">
    <property type="protein sequence ID" value="AFA26595.1"/>
    <property type="molecule type" value="Genomic_DNA"/>
</dbReference>
<protein>
    <recommendedName>
        <fullName evidence="16 17">Protein E6</fullName>
    </recommendedName>
</protein>
<keyword evidence="13 16" id="KW-1035">Host cytoplasm</keyword>
<gene>
    <name evidence="16 18" type="primary">E6</name>
</gene>
<comment type="similarity">
    <text evidence="1 16 17">Belongs to the papillomaviridae E6 protein family.</text>
</comment>
<evidence type="ECO:0000313" key="18">
    <source>
        <dbReference type="EMBL" id="AFA26595.1"/>
    </source>
</evidence>
<evidence type="ECO:0000256" key="14">
    <source>
        <dbReference type="ARBA" id="ARBA00023280"/>
    </source>
</evidence>
<dbReference type="GO" id="GO:0039502">
    <property type="term" value="P:symbiont-mediated suppression of host type I interferon-mediated signaling pathway"/>
    <property type="evidence" value="ECO:0007669"/>
    <property type="project" value="UniProtKB-UniRule"/>
</dbReference>
<keyword evidence="2 16" id="KW-0244">Early protein</keyword>
<dbReference type="GO" id="GO:0006355">
    <property type="term" value="P:regulation of DNA-templated transcription"/>
    <property type="evidence" value="ECO:0007669"/>
    <property type="project" value="UniProtKB-UniRule"/>
</dbReference>
<evidence type="ECO:0000256" key="15">
    <source>
        <dbReference type="ARBA" id="ARBA00023323"/>
    </source>
</evidence>
<feature type="zinc finger region" evidence="16">
    <location>
        <begin position="98"/>
        <end position="134"/>
    </location>
</feature>
<evidence type="ECO:0000256" key="6">
    <source>
        <dbReference type="ARBA" id="ARBA00022723"/>
    </source>
</evidence>
<feature type="zinc finger region" evidence="16">
    <location>
        <begin position="25"/>
        <end position="61"/>
    </location>
</feature>
<comment type="caution">
    <text evidence="16">Lacks conserved residue(s) required for the propagation of feature annotation.</text>
</comment>
<keyword evidence="7 16" id="KW-0863">Zinc-finger</keyword>
<dbReference type="InterPro" id="IPR001334">
    <property type="entry name" value="E6"/>
</dbReference>
<dbReference type="GeneID" id="11743830"/>
<evidence type="ECO:0000256" key="3">
    <source>
        <dbReference type="ARBA" id="ARBA00022562"/>
    </source>
</evidence>
<evidence type="ECO:0000256" key="5">
    <source>
        <dbReference type="ARBA" id="ARBA00022632"/>
    </source>
</evidence>
<comment type="function">
    <text evidence="16">Plays a major role in the induction and maintenance of cellular transformation. E6 associates with host UBE3A/E6-AP ubiquitin-protein ligase and modulates its activity. Protects host keratinocytes from apoptosis by mediating the degradation of host BAK1. May also inhibit host immune response.</text>
</comment>
<evidence type="ECO:0000256" key="16">
    <source>
        <dbReference type="HAMAP-Rule" id="MF_04006"/>
    </source>
</evidence>
<dbReference type="HAMAP" id="MF_04006">
    <property type="entry name" value="HPV_E6"/>
    <property type="match status" value="1"/>
</dbReference>
<name>H6UYR2_9PAPI</name>
<keyword evidence="11 16" id="KW-0010">Activator</keyword>
<keyword evidence="4 16" id="KW-0945">Host-virus interaction</keyword>
<proteinExistence type="inferred from homology"/>
<keyword evidence="8 16" id="KW-0862">Zinc</keyword>
<evidence type="ECO:0000256" key="12">
    <source>
        <dbReference type="ARBA" id="ARBA00023163"/>
    </source>
</evidence>
<dbReference type="SUPFAM" id="SSF161229">
    <property type="entry name" value="E6 C-terminal domain-like"/>
    <property type="match status" value="2"/>
</dbReference>
<evidence type="ECO:0000256" key="8">
    <source>
        <dbReference type="ARBA" id="ARBA00022833"/>
    </source>
</evidence>
<evidence type="ECO:0000256" key="1">
    <source>
        <dbReference type="ARBA" id="ARBA00006346"/>
    </source>
</evidence>
<keyword evidence="14 16" id="KW-0899">Viral immunoevasion</keyword>
<evidence type="ECO:0000256" key="2">
    <source>
        <dbReference type="ARBA" id="ARBA00022518"/>
    </source>
</evidence>
<evidence type="ECO:0000256" key="17">
    <source>
        <dbReference type="RuleBase" id="RU363123"/>
    </source>
</evidence>
<reference evidence="18 19" key="1">
    <citation type="submission" date="2011-09" db="EMBL/GenBank/DDBJ databases">
        <title>Identification of Trichechus manatus latirostris papillomavirus 2.</title>
        <authorList>
            <person name="Wellehan J.F.X.Jr."/>
        </authorList>
    </citation>
    <scope>NUCLEOTIDE SEQUENCE [LARGE SCALE GENOMIC DNA]</scope>
    <source>
        <strain evidence="18">M09-20</strain>
    </source>
</reference>
<keyword evidence="12 16" id="KW-0804">Transcription</keyword>
<dbReference type="KEGG" id="vg:11743830"/>
<dbReference type="OrthoDB" id="27353at10239"/>
<evidence type="ECO:0000313" key="19">
    <source>
        <dbReference type="Proteomes" id="UP000103020"/>
    </source>
</evidence>
<keyword evidence="10 16" id="KW-0238">DNA-binding</keyword>
<evidence type="ECO:0000256" key="10">
    <source>
        <dbReference type="ARBA" id="ARBA00023125"/>
    </source>
</evidence>
<dbReference type="GO" id="GO:0039648">
    <property type="term" value="P:symbiont-mediated perturbation of host ubiquitin-like protein modification"/>
    <property type="evidence" value="ECO:0007669"/>
    <property type="project" value="UniProtKB-UniRule"/>
</dbReference>
<evidence type="ECO:0000256" key="11">
    <source>
        <dbReference type="ARBA" id="ARBA00023159"/>
    </source>
</evidence>
<evidence type="ECO:0000256" key="13">
    <source>
        <dbReference type="ARBA" id="ARBA00023200"/>
    </source>
</evidence>
<dbReference type="Pfam" id="PF00518">
    <property type="entry name" value="E6"/>
    <property type="match status" value="1"/>
</dbReference>
<dbReference type="GO" id="GO:0042025">
    <property type="term" value="C:host cell nucleus"/>
    <property type="evidence" value="ECO:0007669"/>
    <property type="project" value="UniProtKB-SubCell"/>
</dbReference>
<dbReference type="GO" id="GO:0006351">
    <property type="term" value="P:DNA-templated transcription"/>
    <property type="evidence" value="ECO:0007669"/>
    <property type="project" value="UniProtKB-UniRule"/>
</dbReference>
<keyword evidence="5 16" id="KW-1090">Inhibition of host innate immune response by virus</keyword>
<dbReference type="InterPro" id="IPR038575">
    <property type="entry name" value="E6_sf"/>
</dbReference>
<dbReference type="GO" id="GO:0003677">
    <property type="term" value="F:DNA binding"/>
    <property type="evidence" value="ECO:0007669"/>
    <property type="project" value="UniProtKB-UniRule"/>
</dbReference>
<accession>H6UYR2</accession>
<comment type="subunit">
    <text evidence="16">Forms homodimers. Interacts with ubiquitin-protein ligase UBE3A/E6-AP; this interaction stimulates UBE3A ubiquitin activity. Interacts with host BAK1.</text>
</comment>
<dbReference type="GO" id="GO:0052170">
    <property type="term" value="P:symbiont-mediated suppression of host innate immune response"/>
    <property type="evidence" value="ECO:0007669"/>
    <property type="project" value="UniProtKB-KW"/>
</dbReference>
<dbReference type="GO" id="GO:0008270">
    <property type="term" value="F:zinc ion binding"/>
    <property type="evidence" value="ECO:0007669"/>
    <property type="project" value="UniProtKB-KW"/>
</dbReference>
<keyword evidence="3 16" id="KW-1048">Host nucleus</keyword>
<dbReference type="Proteomes" id="UP000103020">
    <property type="component" value="Segment"/>
</dbReference>